<proteinExistence type="inferred from homology"/>
<dbReference type="SUPFAM" id="SSF69318">
    <property type="entry name" value="Integrin alpha N-terminal domain"/>
    <property type="match status" value="1"/>
</dbReference>
<evidence type="ECO:0000256" key="1">
    <source>
        <dbReference type="ARBA" id="ARBA00000822"/>
    </source>
</evidence>
<dbReference type="SMART" id="SM00636">
    <property type="entry name" value="Glyco_18"/>
    <property type="match status" value="1"/>
</dbReference>
<evidence type="ECO:0000256" key="4">
    <source>
        <dbReference type="ARBA" id="ARBA00023024"/>
    </source>
</evidence>
<dbReference type="EMBL" id="JAIVFQ010000066">
    <property type="protein sequence ID" value="MCC5603071.1"/>
    <property type="molecule type" value="Genomic_DNA"/>
</dbReference>
<protein>
    <recommendedName>
        <fullName evidence="2">chitinase</fullName>
        <ecNumber evidence="2">3.2.1.14</ecNumber>
    </recommendedName>
</protein>
<evidence type="ECO:0000313" key="10">
    <source>
        <dbReference type="Proteomes" id="UP001199525"/>
    </source>
</evidence>
<evidence type="ECO:0000259" key="8">
    <source>
        <dbReference type="PROSITE" id="PS51910"/>
    </source>
</evidence>
<dbReference type="Proteomes" id="UP001199525">
    <property type="component" value="Unassembled WGS sequence"/>
</dbReference>
<keyword evidence="4" id="KW-0119">Carbohydrate metabolism</keyword>
<dbReference type="Gene3D" id="3.20.20.80">
    <property type="entry name" value="Glycosidases"/>
    <property type="match status" value="1"/>
</dbReference>
<name>A0ABS8IGP6_9NOSO</name>
<dbReference type="InterPro" id="IPR001579">
    <property type="entry name" value="Glyco_hydro_18_chit_AS"/>
</dbReference>
<keyword evidence="10" id="KW-1185">Reference proteome</keyword>
<dbReference type="InterPro" id="IPR017853">
    <property type="entry name" value="GH"/>
</dbReference>
<dbReference type="Gene3D" id="3.10.50.10">
    <property type="match status" value="1"/>
</dbReference>
<keyword evidence="4" id="KW-0624">Polysaccharide degradation</keyword>
<dbReference type="CDD" id="cd06548">
    <property type="entry name" value="GH18_chitinase"/>
    <property type="match status" value="1"/>
</dbReference>
<dbReference type="PROSITE" id="PS51910">
    <property type="entry name" value="GH18_2"/>
    <property type="match status" value="1"/>
</dbReference>
<dbReference type="SUPFAM" id="SSF54556">
    <property type="entry name" value="Chitinase insertion domain"/>
    <property type="match status" value="1"/>
</dbReference>
<dbReference type="InterPro" id="IPR050314">
    <property type="entry name" value="Glycosyl_Hydrlase_18"/>
</dbReference>
<evidence type="ECO:0000256" key="2">
    <source>
        <dbReference type="ARBA" id="ARBA00012729"/>
    </source>
</evidence>
<evidence type="ECO:0000256" key="7">
    <source>
        <dbReference type="RuleBase" id="RU004453"/>
    </source>
</evidence>
<comment type="similarity">
    <text evidence="7">Belongs to the glycosyl hydrolase 18 family.</text>
</comment>
<feature type="non-terminal residue" evidence="9">
    <location>
        <position position="1"/>
    </location>
</feature>
<feature type="domain" description="GH18" evidence="8">
    <location>
        <begin position="170"/>
        <end position="528"/>
    </location>
</feature>
<dbReference type="PANTHER" id="PTHR11177">
    <property type="entry name" value="CHITINASE"/>
    <property type="match status" value="1"/>
</dbReference>
<dbReference type="Gene3D" id="2.130.10.130">
    <property type="entry name" value="Integrin alpha, N-terminal"/>
    <property type="match status" value="1"/>
</dbReference>
<evidence type="ECO:0000256" key="5">
    <source>
        <dbReference type="ARBA" id="ARBA00023295"/>
    </source>
</evidence>
<dbReference type="InterPro" id="IPR029070">
    <property type="entry name" value="Chitinase_insertion_sf"/>
</dbReference>
<comment type="catalytic activity">
    <reaction evidence="1">
        <text>Random endo-hydrolysis of N-acetyl-beta-D-glucosaminide (1-&gt;4)-beta-linkages in chitin and chitodextrins.</text>
        <dbReference type="EC" id="3.2.1.14"/>
    </reaction>
</comment>
<keyword evidence="3 6" id="KW-0378">Hydrolase</keyword>
<reference evidence="9 10" key="1">
    <citation type="journal article" date="2021" name="Microorganisms">
        <title>Genome Evolution of Filamentous Cyanobacterium Nostoc Species: From Facultative Symbiosis to Free Living.</title>
        <authorList>
            <person name="Huo D."/>
            <person name="Li H."/>
            <person name="Cai F."/>
            <person name="Guo X."/>
            <person name="Qiao Z."/>
            <person name="Wang W."/>
            <person name="Yu G."/>
            <person name="Li R."/>
        </authorList>
    </citation>
    <scope>NUCLEOTIDE SEQUENCE [LARGE SCALE GENOMIC DNA]</scope>
    <source>
        <strain evidence="9 10">CHAB 5714</strain>
    </source>
</reference>
<keyword evidence="5 6" id="KW-0326">Glycosidase</keyword>
<dbReference type="InterPro" id="IPR001223">
    <property type="entry name" value="Glyco_hydro18_cat"/>
</dbReference>
<dbReference type="PANTHER" id="PTHR11177:SF317">
    <property type="entry name" value="CHITINASE 12-RELATED"/>
    <property type="match status" value="1"/>
</dbReference>
<comment type="caution">
    <text evidence="9">The sequence shown here is derived from an EMBL/GenBank/DDBJ whole genome shotgun (WGS) entry which is preliminary data.</text>
</comment>
<evidence type="ECO:0000256" key="6">
    <source>
        <dbReference type="RuleBase" id="RU000489"/>
    </source>
</evidence>
<organism evidence="9 10">
    <name type="scientific">Nostoc favosum CHAB5714</name>
    <dbReference type="NCBI Taxonomy" id="2780399"/>
    <lineage>
        <taxon>Bacteria</taxon>
        <taxon>Bacillati</taxon>
        <taxon>Cyanobacteriota</taxon>
        <taxon>Cyanophyceae</taxon>
        <taxon>Nostocales</taxon>
        <taxon>Nostocaceae</taxon>
        <taxon>Nostoc</taxon>
        <taxon>Nostoc favosum</taxon>
    </lineage>
</organism>
<dbReference type="EC" id="3.2.1.14" evidence="2"/>
<dbReference type="Pfam" id="PF00704">
    <property type="entry name" value="Glyco_hydro_18"/>
    <property type="match status" value="1"/>
</dbReference>
<dbReference type="InterPro" id="IPR011583">
    <property type="entry name" value="Chitinase_II/V-like_cat"/>
</dbReference>
<dbReference type="PROSITE" id="PS01095">
    <property type="entry name" value="GH18_1"/>
    <property type="match status" value="1"/>
</dbReference>
<accession>A0ABS8IGP6</accession>
<keyword evidence="4" id="KW-0146">Chitin degradation</keyword>
<sequence length="528" mass="57995">TFNKGGWTSFDKYPRQLADVNGDNRADIVGFGYDNVFVSLGQSNGTFGEAFVAINDNFTFNKGGWTSFDKYPRQLADVNGDNRADIVGFGYDNVFVSLGQSNGTFSEAFVAINDNFTVNKGGWNSFDQKPRQLGDVNGDAKADIVGFAQDGTYVALANNQTTPPPMNNQYIVAGYLPSWGISNTTNTATIPVNKLTHLFYAFADVDTQGNVNLSQDGEDGDINVLKSLKAQNPKLKILISIGGAGENDFSLAASTAQSRIFFAQSAINFMKSNGFDGIDIDWEFPKKEENSNYTQLLGELRQQLNNASTTDGKKYLLTTALSASPYQLSPSDYADAPYDLNSTVLKTTSEYVDFINVMTYDYHGTWENTTNHQAALYKSSSDQSYNSDKLNADWSVKKYLSAGVEAKDIVLGVPLYSPTWAGVKPGSNNDGLFQSATSVNDPLLYKDIHDQVGANGYQYYWDDSAKVPYIYNSQKQEFSTYEDKQSVLGKVNYVEEQGLGGIFFWQLLGDLPITHPDSLVNVAAGNLF</sequence>
<dbReference type="InterPro" id="IPR028994">
    <property type="entry name" value="Integrin_alpha_N"/>
</dbReference>
<evidence type="ECO:0000256" key="3">
    <source>
        <dbReference type="ARBA" id="ARBA00022801"/>
    </source>
</evidence>
<dbReference type="RefSeq" id="WP_229488599.1">
    <property type="nucleotide sequence ID" value="NZ_JAIVFQ010000066.1"/>
</dbReference>
<evidence type="ECO:0000313" key="9">
    <source>
        <dbReference type="EMBL" id="MCC5603071.1"/>
    </source>
</evidence>
<gene>
    <name evidence="9" type="ORF">LC586_28730</name>
</gene>
<dbReference type="SUPFAM" id="SSF51445">
    <property type="entry name" value="(Trans)glycosidases"/>
    <property type="match status" value="1"/>
</dbReference>